<proteinExistence type="predicted"/>
<keyword evidence="3" id="KW-1185">Reference proteome</keyword>
<feature type="transmembrane region" description="Helical" evidence="1">
    <location>
        <begin position="272"/>
        <end position="290"/>
    </location>
</feature>
<keyword evidence="1" id="KW-0472">Membrane</keyword>
<keyword evidence="1" id="KW-0812">Transmembrane</keyword>
<reference evidence="2 3" key="1">
    <citation type="submission" date="2019-03" db="EMBL/GenBank/DDBJ databases">
        <title>Genomic Encyclopedia of Archaeal and Bacterial Type Strains, Phase II (KMG-II): from individual species to whole genera.</title>
        <authorList>
            <person name="Goeker M."/>
        </authorList>
    </citation>
    <scope>NUCLEOTIDE SEQUENCE [LARGE SCALE GENOMIC DNA]</scope>
    <source>
        <strain evidence="2 3">DSM 25687</strain>
    </source>
</reference>
<dbReference type="EMBL" id="SNXR01000013">
    <property type="protein sequence ID" value="TDP59365.1"/>
    <property type="molecule type" value="Genomic_DNA"/>
</dbReference>
<gene>
    <name evidence="2" type="ORF">BC748_1612</name>
</gene>
<name>A0A4R6QAU8_9FLAO</name>
<feature type="transmembrane region" description="Helical" evidence="1">
    <location>
        <begin position="222"/>
        <end position="239"/>
    </location>
</feature>
<evidence type="ECO:0000313" key="2">
    <source>
        <dbReference type="EMBL" id="TDP59365.1"/>
    </source>
</evidence>
<evidence type="ECO:0000313" key="3">
    <source>
        <dbReference type="Proteomes" id="UP000295260"/>
    </source>
</evidence>
<dbReference type="Proteomes" id="UP000295260">
    <property type="component" value="Unassembled WGS sequence"/>
</dbReference>
<feature type="transmembrane region" description="Helical" evidence="1">
    <location>
        <begin position="85"/>
        <end position="105"/>
    </location>
</feature>
<comment type="caution">
    <text evidence="2">The sequence shown here is derived from an EMBL/GenBank/DDBJ whole genome shotgun (WGS) entry which is preliminary data.</text>
</comment>
<sequence length="428" mass="49937">MTETVSTEKKEWSLLRKTITLFVVFYFLLYMFPEPFTEIPGVTELLSVFTKPMEWLILWFGKTILGITTLEKIAQTGSGDTTFDYVRLLVIFIISLLATTIVLLVSKKKEFQSWFNLTWIYSRYYLGLFLIVYGVIKLFEGQFGPPYIGRLEQNYGDSSPMGLLWTFMGHSKAYTFFGGLMELIAGLLLLFRRTTIAGALMAFGVMLNVAMMNYCYDVCVKLFSTHLVLLSILILSPHLKKLFQFIFQQKAVQLKIENLIFEKKWQRLTHKIFKIILLSLCAVMIIGMSIENATEYEDKDYSKSFDGSYEIKTFIKNGDTIPLLETDTLRWAKIVIEQGVFGFRTTNKTKTRFSVKTDTIHKKITLTSFDDSTKVYKFDYNRLPEQRVIFKGKYELDTLEIITQQKKRNEYLLNSTSFKWINEYPFNR</sequence>
<feature type="transmembrane region" description="Helical" evidence="1">
    <location>
        <begin position="173"/>
        <end position="191"/>
    </location>
</feature>
<dbReference type="AlphaFoldDB" id="A0A4R6QAU8"/>
<evidence type="ECO:0000256" key="1">
    <source>
        <dbReference type="SAM" id="Phobius"/>
    </source>
</evidence>
<dbReference type="RefSeq" id="WP_133532900.1">
    <property type="nucleotide sequence ID" value="NZ_SNXR01000013.1"/>
</dbReference>
<feature type="transmembrane region" description="Helical" evidence="1">
    <location>
        <begin position="117"/>
        <end position="136"/>
    </location>
</feature>
<organism evidence="2 3">
    <name type="scientific">Flavobacterium dankookense</name>
    <dbReference type="NCBI Taxonomy" id="706186"/>
    <lineage>
        <taxon>Bacteria</taxon>
        <taxon>Pseudomonadati</taxon>
        <taxon>Bacteroidota</taxon>
        <taxon>Flavobacteriia</taxon>
        <taxon>Flavobacteriales</taxon>
        <taxon>Flavobacteriaceae</taxon>
        <taxon>Flavobacterium</taxon>
    </lineage>
</organism>
<keyword evidence="1" id="KW-1133">Transmembrane helix</keyword>
<feature type="transmembrane region" description="Helical" evidence="1">
    <location>
        <begin position="14"/>
        <end position="32"/>
    </location>
</feature>
<feature type="transmembrane region" description="Helical" evidence="1">
    <location>
        <begin position="198"/>
        <end position="216"/>
    </location>
</feature>
<protein>
    <recommendedName>
        <fullName evidence="4">DoxX-like protein</fullName>
    </recommendedName>
</protein>
<accession>A0A4R6QAU8</accession>
<dbReference type="OrthoDB" id="102112at2"/>
<evidence type="ECO:0008006" key="4">
    <source>
        <dbReference type="Google" id="ProtNLM"/>
    </source>
</evidence>